<dbReference type="Pfam" id="PF01478">
    <property type="entry name" value="Peptidase_A24"/>
    <property type="match status" value="1"/>
</dbReference>
<reference evidence="4 5" key="1">
    <citation type="submission" date="2016-02" db="EMBL/GenBank/DDBJ databases">
        <title>Comparison of Clostridium stercorarium subspecies using comparative genomics and transcriptomics.</title>
        <authorList>
            <person name="Schellenberg J."/>
            <person name="Thallinger G."/>
            <person name="Levin D.B."/>
            <person name="Zhang X."/>
            <person name="Alvare G."/>
            <person name="Fristensky B."/>
            <person name="Sparling R."/>
        </authorList>
    </citation>
    <scope>NUCLEOTIDE SEQUENCE [LARGE SCALE GENOMIC DNA]</scope>
    <source>
        <strain evidence="4 5">DSM 2910</strain>
    </source>
</reference>
<feature type="domain" description="Prepilin type IV endopeptidase peptidase" evidence="3">
    <location>
        <begin position="4"/>
        <end position="109"/>
    </location>
</feature>
<feature type="transmembrane region" description="Helical" evidence="2">
    <location>
        <begin position="89"/>
        <end position="110"/>
    </location>
</feature>
<dbReference type="Proteomes" id="UP000092971">
    <property type="component" value="Chromosome"/>
</dbReference>
<dbReference type="PANTHER" id="PTHR30487:SF0">
    <property type="entry name" value="PREPILIN LEADER PEPTIDASE_N-METHYLTRANSFERASE-RELATED"/>
    <property type="match status" value="1"/>
</dbReference>
<feature type="transmembrane region" description="Helical" evidence="2">
    <location>
        <begin position="122"/>
        <end position="142"/>
    </location>
</feature>
<dbReference type="EMBL" id="CP014672">
    <property type="protein sequence ID" value="ANW98782.1"/>
    <property type="molecule type" value="Genomic_DNA"/>
</dbReference>
<dbReference type="GO" id="GO:0006465">
    <property type="term" value="P:signal peptide processing"/>
    <property type="evidence" value="ECO:0007669"/>
    <property type="project" value="TreeGrafter"/>
</dbReference>
<dbReference type="GO" id="GO:0005886">
    <property type="term" value="C:plasma membrane"/>
    <property type="evidence" value="ECO:0007669"/>
    <property type="project" value="TreeGrafter"/>
</dbReference>
<evidence type="ECO:0000256" key="2">
    <source>
        <dbReference type="SAM" id="Phobius"/>
    </source>
</evidence>
<dbReference type="InterPro" id="IPR050882">
    <property type="entry name" value="Prepilin_peptidase/N-MTase"/>
</dbReference>
<dbReference type="GO" id="GO:0004190">
    <property type="term" value="F:aspartic-type endopeptidase activity"/>
    <property type="evidence" value="ECO:0007669"/>
    <property type="project" value="InterPro"/>
</dbReference>
<name>A0A1B1YDD9_THEST</name>
<dbReference type="AlphaFoldDB" id="A0A1B1YDD9"/>
<evidence type="ECO:0000259" key="3">
    <source>
        <dbReference type="Pfam" id="PF01478"/>
    </source>
</evidence>
<dbReference type="OrthoDB" id="9980502at2"/>
<sequence>MLYIVFPLLLYTAYKEVKTRRMPKEALIVGYVLAAVYTLYLLYSRQPAISNLIGLAFGLGFPYLIRVISKGGIGLDDVLLWGMLGTLLGLQRFGLMLAIAIVIASVYSIVMICRKVYTLKSAIAFTPFLAIAGVILSIVGWLV</sequence>
<gene>
    <name evidence="4" type="ORF">CSTERTH_06955</name>
</gene>
<evidence type="ECO:0000313" key="4">
    <source>
        <dbReference type="EMBL" id="ANW98782.1"/>
    </source>
</evidence>
<dbReference type="PANTHER" id="PTHR30487">
    <property type="entry name" value="TYPE 4 PREPILIN-LIKE PROTEINS LEADER PEPTIDE-PROCESSING ENZYME"/>
    <property type="match status" value="1"/>
</dbReference>
<feature type="transmembrane region" description="Helical" evidence="2">
    <location>
        <begin position="50"/>
        <end position="69"/>
    </location>
</feature>
<accession>A0A1B1YDD9</accession>
<protein>
    <recommendedName>
        <fullName evidence="3">Prepilin type IV endopeptidase peptidase domain-containing protein</fullName>
    </recommendedName>
</protein>
<keyword evidence="2" id="KW-0472">Membrane</keyword>
<comment type="similarity">
    <text evidence="1">Belongs to the peptidase A24 family.</text>
</comment>
<evidence type="ECO:0000256" key="1">
    <source>
        <dbReference type="ARBA" id="ARBA00005801"/>
    </source>
</evidence>
<dbReference type="Gene3D" id="1.20.120.1220">
    <property type="match status" value="1"/>
</dbReference>
<proteinExistence type="inferred from homology"/>
<dbReference type="RefSeq" id="WP_065821348.1">
    <property type="nucleotide sequence ID" value="NZ_CP014672.1"/>
</dbReference>
<organism evidence="4 5">
    <name type="scientific">Thermoclostridium stercorarium subsp. thermolacticum DSM 2910</name>
    <dbReference type="NCBI Taxonomy" id="1121336"/>
    <lineage>
        <taxon>Bacteria</taxon>
        <taxon>Bacillati</taxon>
        <taxon>Bacillota</taxon>
        <taxon>Clostridia</taxon>
        <taxon>Eubacteriales</taxon>
        <taxon>Oscillospiraceae</taxon>
        <taxon>Thermoclostridium</taxon>
    </lineage>
</organism>
<feature type="transmembrane region" description="Helical" evidence="2">
    <location>
        <begin position="25"/>
        <end position="43"/>
    </location>
</feature>
<dbReference type="InterPro" id="IPR000045">
    <property type="entry name" value="Prepilin_IV_endopep_pep"/>
</dbReference>
<keyword evidence="2" id="KW-1133">Transmembrane helix</keyword>
<keyword evidence="2" id="KW-0812">Transmembrane</keyword>
<evidence type="ECO:0000313" key="5">
    <source>
        <dbReference type="Proteomes" id="UP000092971"/>
    </source>
</evidence>